<organism evidence="1 2">
    <name type="scientific">Steroidobacter flavus</name>
    <dbReference type="NCBI Taxonomy" id="1842136"/>
    <lineage>
        <taxon>Bacteria</taxon>
        <taxon>Pseudomonadati</taxon>
        <taxon>Pseudomonadota</taxon>
        <taxon>Gammaproteobacteria</taxon>
        <taxon>Steroidobacterales</taxon>
        <taxon>Steroidobacteraceae</taxon>
        <taxon>Steroidobacter</taxon>
    </lineage>
</organism>
<dbReference type="Proteomes" id="UP001595904">
    <property type="component" value="Unassembled WGS sequence"/>
</dbReference>
<reference evidence="2" key="1">
    <citation type="journal article" date="2019" name="Int. J. Syst. Evol. Microbiol.">
        <title>The Global Catalogue of Microorganisms (GCM) 10K type strain sequencing project: providing services to taxonomists for standard genome sequencing and annotation.</title>
        <authorList>
            <consortium name="The Broad Institute Genomics Platform"/>
            <consortium name="The Broad Institute Genome Sequencing Center for Infectious Disease"/>
            <person name="Wu L."/>
            <person name="Ma J."/>
        </authorList>
    </citation>
    <scope>NUCLEOTIDE SEQUENCE [LARGE SCALE GENOMIC DNA]</scope>
    <source>
        <strain evidence="2">CGMCC 1.10759</strain>
    </source>
</reference>
<dbReference type="EMBL" id="JBHSDU010000005">
    <property type="protein sequence ID" value="MFC4311614.1"/>
    <property type="molecule type" value="Genomic_DNA"/>
</dbReference>
<evidence type="ECO:0000313" key="2">
    <source>
        <dbReference type="Proteomes" id="UP001595904"/>
    </source>
</evidence>
<comment type="caution">
    <text evidence="1">The sequence shown here is derived from an EMBL/GenBank/DDBJ whole genome shotgun (WGS) entry which is preliminary data.</text>
</comment>
<keyword evidence="2" id="KW-1185">Reference proteome</keyword>
<evidence type="ECO:0000313" key="1">
    <source>
        <dbReference type="EMBL" id="MFC4311614.1"/>
    </source>
</evidence>
<name>A0ABV8SVF9_9GAMM</name>
<protein>
    <submittedName>
        <fullName evidence="1">Helix-turn-helix domain-containing protein</fullName>
    </submittedName>
</protein>
<dbReference type="Pfam" id="PF13384">
    <property type="entry name" value="HTH_23"/>
    <property type="match status" value="1"/>
</dbReference>
<gene>
    <name evidence="1" type="ORF">ACFPN2_21120</name>
</gene>
<proteinExistence type="predicted"/>
<accession>A0ABV8SVF9</accession>
<dbReference type="RefSeq" id="WP_380600309.1">
    <property type="nucleotide sequence ID" value="NZ_JBHSDU010000005.1"/>
</dbReference>
<sequence length="59" mass="6932">MNDRRAAHVRTGARVLLRHYLRQELAMSEIARALGVSWRTVYHWIETGQLDRELDNEAV</sequence>